<dbReference type="EMBL" id="CP104067">
    <property type="protein sequence ID" value="WAH43234.1"/>
    <property type="molecule type" value="Genomic_DNA"/>
</dbReference>
<dbReference type="PANTHER" id="PTHR33164">
    <property type="entry name" value="TRANSCRIPTIONAL REGULATOR, MARR FAMILY"/>
    <property type="match status" value="1"/>
</dbReference>
<proteinExistence type="predicted"/>
<protein>
    <submittedName>
        <fullName evidence="5">MarR family transcriptional regulator</fullName>
    </submittedName>
</protein>
<feature type="domain" description="HTH marR-type" evidence="4">
    <location>
        <begin position="14"/>
        <end position="148"/>
    </location>
</feature>
<dbReference type="RefSeq" id="WP_268007113.1">
    <property type="nucleotide sequence ID" value="NZ_BSUT01000001.1"/>
</dbReference>
<evidence type="ECO:0000259" key="4">
    <source>
        <dbReference type="PROSITE" id="PS50995"/>
    </source>
</evidence>
<dbReference type="PANTHER" id="PTHR33164:SF102">
    <property type="entry name" value="TRANSCRIPTIONAL REGULATORY PROTEIN"/>
    <property type="match status" value="1"/>
</dbReference>
<dbReference type="Pfam" id="PF01047">
    <property type="entry name" value="MarR"/>
    <property type="match status" value="1"/>
</dbReference>
<dbReference type="InterPro" id="IPR039422">
    <property type="entry name" value="MarR/SlyA-like"/>
</dbReference>
<evidence type="ECO:0000313" key="5">
    <source>
        <dbReference type="EMBL" id="WAH43234.1"/>
    </source>
</evidence>
<dbReference type="Gene3D" id="1.10.10.10">
    <property type="entry name" value="Winged helix-like DNA-binding domain superfamily/Winged helix DNA-binding domain"/>
    <property type="match status" value="1"/>
</dbReference>
<gene>
    <name evidence="5" type="ORF">NZD89_07515</name>
</gene>
<keyword evidence="3" id="KW-0804">Transcription</keyword>
<dbReference type="PROSITE" id="PS01117">
    <property type="entry name" value="HTH_MARR_1"/>
    <property type="match status" value="1"/>
</dbReference>
<dbReference type="PROSITE" id="PS50995">
    <property type="entry name" value="HTH_MARR_2"/>
    <property type="match status" value="1"/>
</dbReference>
<sequence length="153" mass="17175">MDTTTDLMNGRQRAGVLIDSFRQVNRSMDRLWRHQAESLGLTLVQLMVLRTLTDDSALSLGALAESCQIGCSTMSGVVKRLVESGAVERHRLEDDQRTIAIRLTPKGVELKNQAFGEESCMRNAFLRFLDLSDNDIDAMLALHQKLIEALNRE</sequence>
<organism evidence="5 6">
    <name type="scientific">Alicyclobacillus fastidiosus</name>
    <dbReference type="NCBI Taxonomy" id="392011"/>
    <lineage>
        <taxon>Bacteria</taxon>
        <taxon>Bacillati</taxon>
        <taxon>Bacillota</taxon>
        <taxon>Bacilli</taxon>
        <taxon>Bacillales</taxon>
        <taxon>Alicyclobacillaceae</taxon>
        <taxon>Alicyclobacillus</taxon>
    </lineage>
</organism>
<name>A0ABY6ZJX1_9BACL</name>
<evidence type="ECO:0000256" key="1">
    <source>
        <dbReference type="ARBA" id="ARBA00023015"/>
    </source>
</evidence>
<keyword evidence="2" id="KW-0238">DNA-binding</keyword>
<dbReference type="InterPro" id="IPR023187">
    <property type="entry name" value="Tscrpt_reg_MarR-type_CS"/>
</dbReference>
<accession>A0ABY6ZJX1</accession>
<dbReference type="InterPro" id="IPR036388">
    <property type="entry name" value="WH-like_DNA-bd_sf"/>
</dbReference>
<dbReference type="Proteomes" id="UP001164761">
    <property type="component" value="Chromosome"/>
</dbReference>
<dbReference type="InterPro" id="IPR000835">
    <property type="entry name" value="HTH_MarR-typ"/>
</dbReference>
<dbReference type="InterPro" id="IPR036390">
    <property type="entry name" value="WH_DNA-bd_sf"/>
</dbReference>
<dbReference type="SUPFAM" id="SSF46785">
    <property type="entry name" value="Winged helix' DNA-binding domain"/>
    <property type="match status" value="1"/>
</dbReference>
<evidence type="ECO:0000313" key="6">
    <source>
        <dbReference type="Proteomes" id="UP001164761"/>
    </source>
</evidence>
<dbReference type="SMART" id="SM00347">
    <property type="entry name" value="HTH_MARR"/>
    <property type="match status" value="1"/>
</dbReference>
<keyword evidence="6" id="KW-1185">Reference proteome</keyword>
<evidence type="ECO:0000256" key="2">
    <source>
        <dbReference type="ARBA" id="ARBA00023125"/>
    </source>
</evidence>
<keyword evidence="1" id="KW-0805">Transcription regulation</keyword>
<evidence type="ECO:0000256" key="3">
    <source>
        <dbReference type="ARBA" id="ARBA00023163"/>
    </source>
</evidence>
<reference evidence="5" key="1">
    <citation type="submission" date="2022-08" db="EMBL/GenBank/DDBJ databases">
        <title>Alicyclobacillus fastidiosus DSM 17978, complete genome.</title>
        <authorList>
            <person name="Wang Q."/>
            <person name="Cai R."/>
            <person name="Wang Z."/>
        </authorList>
    </citation>
    <scope>NUCLEOTIDE SEQUENCE</scope>
    <source>
        <strain evidence="5">DSM 17978</strain>
    </source>
</reference>